<dbReference type="CDD" id="cd08026">
    <property type="entry name" value="DUF326"/>
    <property type="match status" value="1"/>
</dbReference>
<proteinExistence type="predicted"/>
<reference evidence="1 2" key="1">
    <citation type="journal article" date="2014" name="BMC Genomics">
        <title>Genomic comparison of sporeforming bacilli isolated from milk.</title>
        <authorList>
            <person name="Moreno Switt A.I."/>
            <person name="Andrus A.D."/>
            <person name="Ranieri M.L."/>
            <person name="Orsi R.H."/>
            <person name="Ivy R."/>
            <person name="den Bakker H.C."/>
            <person name="Martin N.H."/>
            <person name="Wiedmann M."/>
            <person name="Boor K.J."/>
        </authorList>
    </citation>
    <scope>NUCLEOTIDE SEQUENCE [LARGE SCALE GENOMIC DNA]</scope>
    <source>
        <strain evidence="1 2">FSL R5-213</strain>
    </source>
</reference>
<evidence type="ECO:0008006" key="3">
    <source>
        <dbReference type="Google" id="ProtNLM"/>
    </source>
</evidence>
<dbReference type="PANTHER" id="PTHR37310">
    <property type="entry name" value="CYTOPLASMIC PROTEIN-RELATED"/>
    <property type="match status" value="1"/>
</dbReference>
<protein>
    <recommendedName>
        <fullName evidence="3">Ferredoxin</fullName>
    </recommendedName>
</protein>
<dbReference type="InterPro" id="IPR005560">
    <property type="entry name" value="Csp_YhjQ"/>
</dbReference>
<dbReference type="PATRIC" id="fig|1227360.4.peg.2485"/>
<dbReference type="Proteomes" id="UP000019062">
    <property type="component" value="Unassembled WGS sequence"/>
</dbReference>
<accession>W4EWC0</accession>
<evidence type="ECO:0000313" key="2">
    <source>
        <dbReference type="Proteomes" id="UP000019062"/>
    </source>
</evidence>
<gene>
    <name evidence="1" type="ORF">C176_12198</name>
</gene>
<dbReference type="Pfam" id="PF03860">
    <property type="entry name" value="Csp"/>
    <property type="match status" value="1"/>
</dbReference>
<dbReference type="PANTHER" id="PTHR37310:SF1">
    <property type="entry name" value="CYTOPLASMIC PROTEIN"/>
    <property type="match status" value="1"/>
</dbReference>
<comment type="caution">
    <text evidence="1">The sequence shown here is derived from an EMBL/GenBank/DDBJ whole genome shotgun (WGS) entry which is preliminary data.</text>
</comment>
<dbReference type="InterPro" id="IPR044543">
    <property type="entry name" value="YHJQ-like"/>
</dbReference>
<evidence type="ECO:0000313" key="1">
    <source>
        <dbReference type="EMBL" id="ETT84126.1"/>
    </source>
</evidence>
<keyword evidence="2" id="KW-1185">Reference proteome</keyword>
<dbReference type="eggNOG" id="ENOG5032SB1">
    <property type="taxonomic scope" value="Bacteria"/>
</dbReference>
<dbReference type="Gene3D" id="1.20.1270.360">
    <property type="match status" value="1"/>
</dbReference>
<organism evidence="1 2">
    <name type="scientific">Viridibacillus arenosi FSL R5-213</name>
    <dbReference type="NCBI Taxonomy" id="1227360"/>
    <lineage>
        <taxon>Bacteria</taxon>
        <taxon>Bacillati</taxon>
        <taxon>Bacillota</taxon>
        <taxon>Bacilli</taxon>
        <taxon>Bacillales</taxon>
        <taxon>Caryophanaceae</taxon>
        <taxon>Viridibacillus</taxon>
    </lineage>
</organism>
<dbReference type="EMBL" id="ASQA01000028">
    <property type="protein sequence ID" value="ETT84126.1"/>
    <property type="molecule type" value="Genomic_DNA"/>
</dbReference>
<name>W4EWC0_9BACL</name>
<dbReference type="AlphaFoldDB" id="W4EWC0"/>
<sequence>MNRQYEECIKICMEYLEACNTCFDSCLKEDDVKMMTKCIRYDRACADACMFAIQAMVSNSPFIDEICNLCADICERCAEECAKHNHEHCQQCARTCQKCADACRNMSA</sequence>